<evidence type="ECO:0000256" key="2">
    <source>
        <dbReference type="ARBA" id="ARBA00022475"/>
    </source>
</evidence>
<comment type="subcellular location">
    <subcellularLocation>
        <location evidence="1">Cell membrane</location>
        <topology evidence="1">Multi-pass membrane protein</topology>
    </subcellularLocation>
</comment>
<feature type="transmembrane region" description="Helical" evidence="6">
    <location>
        <begin position="157"/>
        <end position="182"/>
    </location>
</feature>
<evidence type="ECO:0000256" key="1">
    <source>
        <dbReference type="ARBA" id="ARBA00004651"/>
    </source>
</evidence>
<feature type="transmembrane region" description="Helical" evidence="6">
    <location>
        <begin position="12"/>
        <end position="32"/>
    </location>
</feature>
<evidence type="ECO:0000256" key="4">
    <source>
        <dbReference type="ARBA" id="ARBA00022989"/>
    </source>
</evidence>
<dbReference type="GO" id="GO:0015171">
    <property type="term" value="F:amino acid transmembrane transporter activity"/>
    <property type="evidence" value="ECO:0007669"/>
    <property type="project" value="TreeGrafter"/>
</dbReference>
<keyword evidence="8" id="KW-1185">Reference proteome</keyword>
<reference evidence="8" key="1">
    <citation type="submission" date="2016-09" db="EMBL/GenBank/DDBJ databases">
        <authorList>
            <person name="Varghese N."/>
            <person name="Submissions S."/>
        </authorList>
    </citation>
    <scope>NUCLEOTIDE SEQUENCE [LARGE SCALE GENOMIC DNA]</scope>
    <source>
        <strain evidence="8">JS23</strain>
    </source>
</reference>
<dbReference type="InterPro" id="IPR001123">
    <property type="entry name" value="LeuE-type"/>
</dbReference>
<dbReference type="GO" id="GO:0005886">
    <property type="term" value="C:plasma membrane"/>
    <property type="evidence" value="ECO:0007669"/>
    <property type="project" value="UniProtKB-SubCell"/>
</dbReference>
<feature type="transmembrane region" description="Helical" evidence="6">
    <location>
        <begin position="72"/>
        <end position="93"/>
    </location>
</feature>
<gene>
    <name evidence="7" type="ORF">SAMN05216551_10278</name>
</gene>
<evidence type="ECO:0000256" key="3">
    <source>
        <dbReference type="ARBA" id="ARBA00022692"/>
    </source>
</evidence>
<name>A0A1H2PKL6_9BURK</name>
<dbReference type="AlphaFoldDB" id="A0A1H2PKL6"/>
<keyword evidence="4 6" id="KW-1133">Transmembrane helix</keyword>
<dbReference type="Proteomes" id="UP000243719">
    <property type="component" value="Unassembled WGS sequence"/>
</dbReference>
<sequence>MTPHAQVSASLMLVYTTYLFGVASPGPSNLAIMSIAGTAGRRAALAFAAGVMSGSFVWAVLATLGLSATLAAYPGFLAGVKLFGGVYLLWLAIKSARSALRRPTSAATTPVVTPQTTALYTRGLLLHLTNPKAVLVWISVAALGSTTDGTDGTASRMLAVMAGCLAIGASVFGGYALVFSMGWARRLYARAQRLMNGTLALVFGSAGVRLLLSAR</sequence>
<keyword evidence="5 6" id="KW-0472">Membrane</keyword>
<evidence type="ECO:0000313" key="8">
    <source>
        <dbReference type="Proteomes" id="UP000243719"/>
    </source>
</evidence>
<dbReference type="EMBL" id="FNLO01000002">
    <property type="protein sequence ID" value="SDV46892.1"/>
    <property type="molecule type" value="Genomic_DNA"/>
</dbReference>
<dbReference type="STRING" id="1770053.SAMN05216551_10278"/>
<dbReference type="RefSeq" id="WP_091904758.1">
    <property type="nucleotide sequence ID" value="NZ_FNLO01000002.1"/>
</dbReference>
<feature type="transmembrane region" description="Helical" evidence="6">
    <location>
        <begin position="194"/>
        <end position="212"/>
    </location>
</feature>
<evidence type="ECO:0000256" key="5">
    <source>
        <dbReference type="ARBA" id="ARBA00023136"/>
    </source>
</evidence>
<dbReference type="OrthoDB" id="9804822at2"/>
<dbReference type="PANTHER" id="PTHR30086:SF19">
    <property type="entry name" value="THREONINE EFFLUX PROTEIN"/>
    <property type="match status" value="1"/>
</dbReference>
<feature type="transmembrane region" description="Helical" evidence="6">
    <location>
        <begin position="44"/>
        <end position="66"/>
    </location>
</feature>
<keyword evidence="3 6" id="KW-0812">Transmembrane</keyword>
<dbReference type="PANTHER" id="PTHR30086">
    <property type="entry name" value="ARGININE EXPORTER PROTEIN ARGO"/>
    <property type="match status" value="1"/>
</dbReference>
<evidence type="ECO:0000313" key="7">
    <source>
        <dbReference type="EMBL" id="SDV46892.1"/>
    </source>
</evidence>
<proteinExistence type="predicted"/>
<dbReference type="Pfam" id="PF01810">
    <property type="entry name" value="LysE"/>
    <property type="match status" value="1"/>
</dbReference>
<evidence type="ECO:0000256" key="6">
    <source>
        <dbReference type="SAM" id="Phobius"/>
    </source>
</evidence>
<organism evidence="7 8">
    <name type="scientific">Chitinasiproducens palmae</name>
    <dbReference type="NCBI Taxonomy" id="1770053"/>
    <lineage>
        <taxon>Bacteria</taxon>
        <taxon>Pseudomonadati</taxon>
        <taxon>Pseudomonadota</taxon>
        <taxon>Betaproteobacteria</taxon>
        <taxon>Burkholderiales</taxon>
        <taxon>Burkholderiaceae</taxon>
        <taxon>Chitinasiproducens</taxon>
    </lineage>
</organism>
<keyword evidence="2" id="KW-1003">Cell membrane</keyword>
<accession>A0A1H2PKL6</accession>
<protein>
    <submittedName>
        <fullName evidence="7">Threonine/homoserine/homoserine lactone efflux protein</fullName>
    </submittedName>
</protein>